<evidence type="ECO:0000256" key="1">
    <source>
        <dbReference type="SAM" id="Phobius"/>
    </source>
</evidence>
<keyword evidence="4" id="KW-1185">Reference proteome</keyword>
<feature type="transmembrane region" description="Helical" evidence="1">
    <location>
        <begin position="38"/>
        <end position="61"/>
    </location>
</feature>
<dbReference type="EMBL" id="JACORU010000010">
    <property type="protein sequence ID" value="MBC5767262.1"/>
    <property type="molecule type" value="Genomic_DNA"/>
</dbReference>
<dbReference type="Gene3D" id="2.60.120.10">
    <property type="entry name" value="Jelly Rolls"/>
    <property type="match status" value="1"/>
</dbReference>
<dbReference type="Proteomes" id="UP000596827">
    <property type="component" value="Unassembled WGS sequence"/>
</dbReference>
<sequence length="205" mass="22694">MIAYVDLIGYAAAMAVAATYSMKTMIPLRVAGIASNVLFITYGALSGAVPVLILHIFLLPLNSWRLWQMLQLVRRVNAAAHGDLGMDWLKPYMTSRKVRAGDVVFRAGDDADAMYYTVAGRFRLVEIGADVAPGALIGELGFVAPKNARTLTFECVEAGELLVISYAQLKQLYFQNPQFGFGFLRLVSERLFRDIERLKTQAKLP</sequence>
<dbReference type="SMART" id="SM00100">
    <property type="entry name" value="cNMP"/>
    <property type="match status" value="1"/>
</dbReference>
<evidence type="ECO:0000313" key="4">
    <source>
        <dbReference type="Proteomes" id="UP000596827"/>
    </source>
</evidence>
<dbReference type="AlphaFoldDB" id="A0A923MAH0"/>
<dbReference type="Pfam" id="PF00027">
    <property type="entry name" value="cNMP_binding"/>
    <property type="match status" value="1"/>
</dbReference>
<dbReference type="PROSITE" id="PS50042">
    <property type="entry name" value="CNMP_BINDING_3"/>
    <property type="match status" value="1"/>
</dbReference>
<dbReference type="GO" id="GO:0005829">
    <property type="term" value="C:cytosol"/>
    <property type="evidence" value="ECO:0007669"/>
    <property type="project" value="TreeGrafter"/>
</dbReference>
<keyword evidence="1" id="KW-0812">Transmembrane</keyword>
<accession>A0A923MAH0</accession>
<gene>
    <name evidence="3" type="ORF">H8R02_22535</name>
</gene>
<dbReference type="PANTHER" id="PTHR24567">
    <property type="entry name" value="CRP FAMILY TRANSCRIPTIONAL REGULATORY PROTEIN"/>
    <property type="match status" value="1"/>
</dbReference>
<dbReference type="InterPro" id="IPR050397">
    <property type="entry name" value="Env_Response_Regulators"/>
</dbReference>
<dbReference type="CDD" id="cd00038">
    <property type="entry name" value="CAP_ED"/>
    <property type="match status" value="1"/>
</dbReference>
<keyword evidence="1" id="KW-1133">Transmembrane helix</keyword>
<organism evidence="3 4">
    <name type="scientific">Ramlibacter albus</name>
    <dbReference type="NCBI Taxonomy" id="2079448"/>
    <lineage>
        <taxon>Bacteria</taxon>
        <taxon>Pseudomonadati</taxon>
        <taxon>Pseudomonadota</taxon>
        <taxon>Betaproteobacteria</taxon>
        <taxon>Burkholderiales</taxon>
        <taxon>Comamonadaceae</taxon>
        <taxon>Ramlibacter</taxon>
    </lineage>
</organism>
<protein>
    <submittedName>
        <fullName evidence="3">Crp/Fnr family transcriptional regulator</fullName>
    </submittedName>
</protein>
<dbReference type="RefSeq" id="WP_187083753.1">
    <property type="nucleotide sequence ID" value="NZ_JACORU010000010.1"/>
</dbReference>
<dbReference type="PANTHER" id="PTHR24567:SF68">
    <property type="entry name" value="DNA-BINDING TRANSCRIPTIONAL DUAL REGULATOR CRP"/>
    <property type="match status" value="1"/>
</dbReference>
<feature type="domain" description="Cyclic nucleotide-binding" evidence="2">
    <location>
        <begin position="93"/>
        <end position="172"/>
    </location>
</feature>
<dbReference type="InterPro" id="IPR014710">
    <property type="entry name" value="RmlC-like_jellyroll"/>
</dbReference>
<comment type="caution">
    <text evidence="3">The sequence shown here is derived from an EMBL/GenBank/DDBJ whole genome shotgun (WGS) entry which is preliminary data.</text>
</comment>
<keyword evidence="1" id="KW-0472">Membrane</keyword>
<dbReference type="InterPro" id="IPR018490">
    <property type="entry name" value="cNMP-bd_dom_sf"/>
</dbReference>
<evidence type="ECO:0000259" key="2">
    <source>
        <dbReference type="PROSITE" id="PS50042"/>
    </source>
</evidence>
<feature type="transmembrane region" description="Helical" evidence="1">
    <location>
        <begin position="7"/>
        <end position="26"/>
    </location>
</feature>
<dbReference type="InterPro" id="IPR000595">
    <property type="entry name" value="cNMP-bd_dom"/>
</dbReference>
<dbReference type="GO" id="GO:0003700">
    <property type="term" value="F:DNA-binding transcription factor activity"/>
    <property type="evidence" value="ECO:0007669"/>
    <property type="project" value="TreeGrafter"/>
</dbReference>
<dbReference type="SUPFAM" id="SSF51206">
    <property type="entry name" value="cAMP-binding domain-like"/>
    <property type="match status" value="1"/>
</dbReference>
<reference evidence="3" key="1">
    <citation type="submission" date="2020-08" db="EMBL/GenBank/DDBJ databases">
        <title>Ramlibacter sp. GTP1 16S ribosomal RNA gene genome sequencing and assembly.</title>
        <authorList>
            <person name="Kang M."/>
        </authorList>
    </citation>
    <scope>NUCLEOTIDE SEQUENCE</scope>
    <source>
        <strain evidence="3">GTP1</strain>
    </source>
</reference>
<proteinExistence type="predicted"/>
<name>A0A923MAH0_9BURK</name>
<evidence type="ECO:0000313" key="3">
    <source>
        <dbReference type="EMBL" id="MBC5767262.1"/>
    </source>
</evidence>